<reference evidence="1" key="1">
    <citation type="journal article" date="2013" name="Environ. Microbiol.">
        <title>Seasonally variable intestinal metagenomes of the red palm weevil (Rhynchophorus ferrugineus).</title>
        <authorList>
            <person name="Jia S."/>
            <person name="Zhang X."/>
            <person name="Zhang G."/>
            <person name="Yin A."/>
            <person name="Zhang S."/>
            <person name="Li F."/>
            <person name="Wang L."/>
            <person name="Zhao D."/>
            <person name="Yun Q."/>
            <person name="Tala"/>
            <person name="Wang J."/>
            <person name="Sun G."/>
            <person name="Baabdullah M."/>
            <person name="Yu X."/>
            <person name="Hu S."/>
            <person name="Al-Mssallem I.S."/>
            <person name="Yu J."/>
        </authorList>
    </citation>
    <scope>NUCLEOTIDE SEQUENCE</scope>
</reference>
<dbReference type="AlphaFoldDB" id="A0A060C2B4"/>
<protein>
    <submittedName>
        <fullName evidence="1">CAZy families GH105 protein</fullName>
    </submittedName>
</protein>
<sequence length="100" mass="11479">MRRFTGEGRRDFNWSGTKKFSLKDGRLQLTGICKGAGLGPSENRFRDGSVEYYLKEEIVKDEQKGVGAAMMAYGEWLLLIKEKPVEPTDFPKVEIWNGRY</sequence>
<accession>A0A060C2B4</accession>
<evidence type="ECO:0000313" key="1">
    <source>
        <dbReference type="EMBL" id="AIA86866.1"/>
    </source>
</evidence>
<organism evidence="1">
    <name type="scientific">uncultured Thermoanaerobacterium sp</name>
    <dbReference type="NCBI Taxonomy" id="218933"/>
    <lineage>
        <taxon>Bacteria</taxon>
        <taxon>Bacillati</taxon>
        <taxon>Bacillota</taxon>
        <taxon>Clostridia</taxon>
        <taxon>Thermoanaerobacterales</taxon>
        <taxon>Thermoanaerobacteraceae</taxon>
        <taxon>Thermoanaerobacterium</taxon>
        <taxon>environmental samples</taxon>
    </lineage>
</organism>
<proteinExistence type="predicted"/>
<dbReference type="Gene3D" id="1.50.10.10">
    <property type="match status" value="1"/>
</dbReference>
<dbReference type="InterPro" id="IPR012341">
    <property type="entry name" value="6hp_glycosidase-like_sf"/>
</dbReference>
<name>A0A060C2B4_9THEO</name>
<dbReference type="EMBL" id="KF119598">
    <property type="protein sequence ID" value="AIA86866.1"/>
    <property type="molecule type" value="Genomic_DNA"/>
</dbReference>
<dbReference type="GO" id="GO:0005975">
    <property type="term" value="P:carbohydrate metabolic process"/>
    <property type="evidence" value="ECO:0007669"/>
    <property type="project" value="InterPro"/>
</dbReference>